<proteinExistence type="predicted"/>
<dbReference type="SUPFAM" id="SSF46689">
    <property type="entry name" value="Homeodomain-like"/>
    <property type="match status" value="1"/>
</dbReference>
<dbReference type="RefSeq" id="WP_381841561.1">
    <property type="nucleotide sequence ID" value="NZ_JBHTCF010000039.1"/>
</dbReference>
<feature type="DNA-binding region" description="H-T-H motif" evidence="4">
    <location>
        <begin position="29"/>
        <end position="48"/>
    </location>
</feature>
<dbReference type="InterPro" id="IPR047923">
    <property type="entry name" value="ArpA-like"/>
</dbReference>
<keyword evidence="7" id="KW-1185">Reference proteome</keyword>
<evidence type="ECO:0000313" key="7">
    <source>
        <dbReference type="Proteomes" id="UP001596523"/>
    </source>
</evidence>
<dbReference type="Pfam" id="PF00440">
    <property type="entry name" value="TetR_N"/>
    <property type="match status" value="1"/>
</dbReference>
<dbReference type="InterPro" id="IPR036271">
    <property type="entry name" value="Tet_transcr_reg_TetR-rel_C_sf"/>
</dbReference>
<dbReference type="PRINTS" id="PR00455">
    <property type="entry name" value="HTHTETR"/>
</dbReference>
<evidence type="ECO:0000256" key="2">
    <source>
        <dbReference type="ARBA" id="ARBA00023125"/>
    </source>
</evidence>
<protein>
    <submittedName>
        <fullName evidence="6">ScbR family autoregulator-binding transcription factor</fullName>
    </submittedName>
</protein>
<dbReference type="PANTHER" id="PTHR47506">
    <property type="entry name" value="TRANSCRIPTIONAL REGULATORY PROTEIN"/>
    <property type="match status" value="1"/>
</dbReference>
<sequence>MQDRAAATRRAIIEAAARLFDELGYAATSISGVVSATGFTSGAVYFHFRNKEGLARAVVEAYHDSWPTTVARYTALDGSVLTRTVALSLAVARGYREDPIVRAGSRLWFERKAMSSPLPTPFVRWIGVTEQLLTTARDSGELDTDADLKRFSQVLVAGFFGTFSVAEALEAQREMESRVLDLWSAFLPGLGVTDTQAVLAEAAALNAAAT</sequence>
<dbReference type="InterPro" id="IPR054126">
    <property type="entry name" value="CprB_TetR_C"/>
</dbReference>
<evidence type="ECO:0000256" key="3">
    <source>
        <dbReference type="ARBA" id="ARBA00023163"/>
    </source>
</evidence>
<keyword evidence="2 4" id="KW-0238">DNA-binding</keyword>
<dbReference type="SUPFAM" id="SSF48498">
    <property type="entry name" value="Tetracyclin repressor-like, C-terminal domain"/>
    <property type="match status" value="1"/>
</dbReference>
<dbReference type="InterPro" id="IPR009057">
    <property type="entry name" value="Homeodomain-like_sf"/>
</dbReference>
<name>A0ABW2JX23_9ACTN</name>
<dbReference type="InterPro" id="IPR001647">
    <property type="entry name" value="HTH_TetR"/>
</dbReference>
<evidence type="ECO:0000256" key="1">
    <source>
        <dbReference type="ARBA" id="ARBA00023015"/>
    </source>
</evidence>
<organism evidence="6 7">
    <name type="scientific">Streptomyces monticola</name>
    <dbReference type="NCBI Taxonomy" id="2666263"/>
    <lineage>
        <taxon>Bacteria</taxon>
        <taxon>Bacillati</taxon>
        <taxon>Actinomycetota</taxon>
        <taxon>Actinomycetes</taxon>
        <taxon>Kitasatosporales</taxon>
        <taxon>Streptomycetaceae</taxon>
        <taxon>Streptomyces</taxon>
    </lineage>
</organism>
<comment type="caution">
    <text evidence="6">The sequence shown here is derived from an EMBL/GenBank/DDBJ whole genome shotgun (WGS) entry which is preliminary data.</text>
</comment>
<dbReference type="PANTHER" id="PTHR47506:SF3">
    <property type="entry name" value="HTH-TYPE TRANSCRIPTIONAL REGULATOR LMRA"/>
    <property type="match status" value="1"/>
</dbReference>
<dbReference type="Pfam" id="PF21935">
    <property type="entry name" value="TetR_C_45"/>
    <property type="match status" value="1"/>
</dbReference>
<dbReference type="NCBIfam" id="NF041196">
    <property type="entry name" value="ScbR_bind_reg"/>
    <property type="match status" value="1"/>
</dbReference>
<dbReference type="Proteomes" id="UP001596523">
    <property type="component" value="Unassembled WGS sequence"/>
</dbReference>
<accession>A0ABW2JX23</accession>
<evidence type="ECO:0000259" key="5">
    <source>
        <dbReference type="PROSITE" id="PS50977"/>
    </source>
</evidence>
<dbReference type="EMBL" id="JBHTCF010000039">
    <property type="protein sequence ID" value="MFC7310646.1"/>
    <property type="molecule type" value="Genomic_DNA"/>
</dbReference>
<dbReference type="Gene3D" id="1.10.357.10">
    <property type="entry name" value="Tetracycline Repressor, domain 2"/>
    <property type="match status" value="1"/>
</dbReference>
<feature type="domain" description="HTH tetR-type" evidence="5">
    <location>
        <begin position="6"/>
        <end position="66"/>
    </location>
</feature>
<keyword evidence="1" id="KW-0805">Transcription regulation</keyword>
<dbReference type="PROSITE" id="PS50977">
    <property type="entry name" value="HTH_TETR_2"/>
    <property type="match status" value="1"/>
</dbReference>
<gene>
    <name evidence="6" type="ORF">ACFQVC_41345</name>
</gene>
<evidence type="ECO:0000313" key="6">
    <source>
        <dbReference type="EMBL" id="MFC7310646.1"/>
    </source>
</evidence>
<evidence type="ECO:0000256" key="4">
    <source>
        <dbReference type="PROSITE-ProRule" id="PRU00335"/>
    </source>
</evidence>
<reference evidence="7" key="1">
    <citation type="journal article" date="2019" name="Int. J. Syst. Evol. Microbiol.">
        <title>The Global Catalogue of Microorganisms (GCM) 10K type strain sequencing project: providing services to taxonomists for standard genome sequencing and annotation.</title>
        <authorList>
            <consortium name="The Broad Institute Genomics Platform"/>
            <consortium name="The Broad Institute Genome Sequencing Center for Infectious Disease"/>
            <person name="Wu L."/>
            <person name="Ma J."/>
        </authorList>
    </citation>
    <scope>NUCLEOTIDE SEQUENCE [LARGE SCALE GENOMIC DNA]</scope>
    <source>
        <strain evidence="7">SYNS20</strain>
    </source>
</reference>
<keyword evidence="3" id="KW-0804">Transcription</keyword>